<accession>A0A9D4VS08</accession>
<dbReference type="AlphaFoldDB" id="A0A9D4VS08"/>
<organism evidence="2 3">
    <name type="scientific">Pisum sativum</name>
    <name type="common">Garden pea</name>
    <name type="synonym">Lathyrus oleraceus</name>
    <dbReference type="NCBI Taxonomy" id="3888"/>
    <lineage>
        <taxon>Eukaryota</taxon>
        <taxon>Viridiplantae</taxon>
        <taxon>Streptophyta</taxon>
        <taxon>Embryophyta</taxon>
        <taxon>Tracheophyta</taxon>
        <taxon>Spermatophyta</taxon>
        <taxon>Magnoliopsida</taxon>
        <taxon>eudicotyledons</taxon>
        <taxon>Gunneridae</taxon>
        <taxon>Pentapetalae</taxon>
        <taxon>rosids</taxon>
        <taxon>fabids</taxon>
        <taxon>Fabales</taxon>
        <taxon>Fabaceae</taxon>
        <taxon>Papilionoideae</taxon>
        <taxon>50 kb inversion clade</taxon>
        <taxon>NPAAA clade</taxon>
        <taxon>Hologalegina</taxon>
        <taxon>IRL clade</taxon>
        <taxon>Fabeae</taxon>
        <taxon>Lathyrus</taxon>
    </lineage>
</organism>
<dbReference type="Gramene" id="Psat07G0367200-T1">
    <property type="protein sequence ID" value="KAI5387670.1"/>
    <property type="gene ID" value="KIW84_073672"/>
</dbReference>
<keyword evidence="3" id="KW-1185">Reference proteome</keyword>
<dbReference type="PANTHER" id="PTHR35096">
    <property type="entry name" value="BNAA08G28570D PROTEIN"/>
    <property type="match status" value="1"/>
</dbReference>
<evidence type="ECO:0000313" key="3">
    <source>
        <dbReference type="Proteomes" id="UP001058974"/>
    </source>
</evidence>
<evidence type="ECO:0000259" key="1">
    <source>
        <dbReference type="Pfam" id="PF25042"/>
    </source>
</evidence>
<dbReference type="EMBL" id="JAMSHJ010000007">
    <property type="protein sequence ID" value="KAI5387670.1"/>
    <property type="molecule type" value="Genomic_DNA"/>
</dbReference>
<dbReference type="PANTHER" id="PTHR35096:SF8">
    <property type="entry name" value="OS03G0308600 PROTEIN"/>
    <property type="match status" value="1"/>
</dbReference>
<evidence type="ECO:0000313" key="2">
    <source>
        <dbReference type="EMBL" id="KAI5387670.1"/>
    </source>
</evidence>
<dbReference type="Pfam" id="PF25042">
    <property type="entry name" value="DUF7787"/>
    <property type="match status" value="1"/>
</dbReference>
<dbReference type="InterPro" id="IPR056689">
    <property type="entry name" value="DUF7787"/>
</dbReference>
<dbReference type="OrthoDB" id="692230at2759"/>
<dbReference type="Proteomes" id="UP001058974">
    <property type="component" value="Chromosome 7"/>
</dbReference>
<proteinExistence type="predicted"/>
<gene>
    <name evidence="2" type="ORF">KIW84_073672</name>
</gene>
<feature type="domain" description="DUF7787" evidence="1">
    <location>
        <begin position="26"/>
        <end position="83"/>
    </location>
</feature>
<name>A0A9D4VS08_PEA</name>
<reference evidence="2 3" key="1">
    <citation type="journal article" date="2022" name="Nat. Genet.">
        <title>Improved pea reference genome and pan-genome highlight genomic features and evolutionary characteristics.</title>
        <authorList>
            <person name="Yang T."/>
            <person name="Liu R."/>
            <person name="Luo Y."/>
            <person name="Hu S."/>
            <person name="Wang D."/>
            <person name="Wang C."/>
            <person name="Pandey M.K."/>
            <person name="Ge S."/>
            <person name="Xu Q."/>
            <person name="Li N."/>
            <person name="Li G."/>
            <person name="Huang Y."/>
            <person name="Saxena R.K."/>
            <person name="Ji Y."/>
            <person name="Li M."/>
            <person name="Yan X."/>
            <person name="He Y."/>
            <person name="Liu Y."/>
            <person name="Wang X."/>
            <person name="Xiang C."/>
            <person name="Varshney R.K."/>
            <person name="Ding H."/>
            <person name="Gao S."/>
            <person name="Zong X."/>
        </authorList>
    </citation>
    <scope>NUCLEOTIDE SEQUENCE [LARGE SCALE GENOMIC DNA]</scope>
    <source>
        <strain evidence="2 3">cv. Zhongwan 6</strain>
    </source>
</reference>
<protein>
    <recommendedName>
        <fullName evidence="1">DUF7787 domain-containing protein</fullName>
    </recommendedName>
</protein>
<comment type="caution">
    <text evidence="2">The sequence shown here is derived from an EMBL/GenBank/DDBJ whole genome shotgun (WGS) entry which is preliminary data.</text>
</comment>
<sequence length="205" mass="22919">MAAEELPTGTEMVAAHTISSKKRPLKNDKLCLDDYIHLLHSRHAIDLTMNQLNQVIRIHGFKKIHHAPKKVLMDAVDTLDLLDLPRSTLSESVSAFADLTVEEAIADLADLNWQECCVTSIQKFGRCNDQRLCPASSDQNLGVVNHSRSQSYNHQTIRDETGGIIPETLKRRPEVMKMMPRRKRSDIHALHSSTSIVDSASLASC</sequence>